<name>R7V6R5_CAPTE</name>
<gene>
    <name evidence="2" type="ORF">CAPTEDRAFT_203496</name>
</gene>
<evidence type="ECO:0000313" key="2">
    <source>
        <dbReference type="EMBL" id="ELU14142.1"/>
    </source>
</evidence>
<dbReference type="AlphaFoldDB" id="R7V6R5"/>
<keyword evidence="4" id="KW-1185">Reference proteome</keyword>
<accession>R7V6R5</accession>
<protein>
    <submittedName>
        <fullName evidence="2 3">Uncharacterized protein</fullName>
    </submittedName>
</protein>
<organism evidence="2">
    <name type="scientific">Capitella teleta</name>
    <name type="common">Polychaete worm</name>
    <dbReference type="NCBI Taxonomy" id="283909"/>
    <lineage>
        <taxon>Eukaryota</taxon>
        <taxon>Metazoa</taxon>
        <taxon>Spiralia</taxon>
        <taxon>Lophotrochozoa</taxon>
        <taxon>Annelida</taxon>
        <taxon>Polychaeta</taxon>
        <taxon>Sedentaria</taxon>
        <taxon>Scolecida</taxon>
        <taxon>Capitellidae</taxon>
        <taxon>Capitella</taxon>
    </lineage>
</organism>
<feature type="region of interest" description="Disordered" evidence="1">
    <location>
        <begin position="1"/>
        <end position="59"/>
    </location>
</feature>
<feature type="compositionally biased region" description="Basic and acidic residues" evidence="1">
    <location>
        <begin position="15"/>
        <end position="28"/>
    </location>
</feature>
<evidence type="ECO:0000313" key="4">
    <source>
        <dbReference type="Proteomes" id="UP000014760"/>
    </source>
</evidence>
<proteinExistence type="predicted"/>
<reference evidence="3" key="3">
    <citation type="submission" date="2015-06" db="UniProtKB">
        <authorList>
            <consortium name="EnsemblMetazoa"/>
        </authorList>
    </citation>
    <scope>IDENTIFICATION</scope>
</reference>
<dbReference type="HOGENOM" id="CLU_1023930_0_0_1"/>
<reference evidence="2 4" key="2">
    <citation type="journal article" date="2013" name="Nature">
        <title>Insights into bilaterian evolution from three spiralian genomes.</title>
        <authorList>
            <person name="Simakov O."/>
            <person name="Marletaz F."/>
            <person name="Cho S.J."/>
            <person name="Edsinger-Gonzales E."/>
            <person name="Havlak P."/>
            <person name="Hellsten U."/>
            <person name="Kuo D.H."/>
            <person name="Larsson T."/>
            <person name="Lv J."/>
            <person name="Arendt D."/>
            <person name="Savage R."/>
            <person name="Osoegawa K."/>
            <person name="de Jong P."/>
            <person name="Grimwood J."/>
            <person name="Chapman J.A."/>
            <person name="Shapiro H."/>
            <person name="Aerts A."/>
            <person name="Otillar R.P."/>
            <person name="Terry A.Y."/>
            <person name="Boore J.L."/>
            <person name="Grigoriev I.V."/>
            <person name="Lindberg D.R."/>
            <person name="Seaver E.C."/>
            <person name="Weisblat D.A."/>
            <person name="Putnam N.H."/>
            <person name="Rokhsar D.S."/>
        </authorList>
    </citation>
    <scope>NUCLEOTIDE SEQUENCE</scope>
    <source>
        <strain evidence="2 4">I ESC-2004</strain>
    </source>
</reference>
<evidence type="ECO:0000256" key="1">
    <source>
        <dbReference type="SAM" id="MobiDB-lite"/>
    </source>
</evidence>
<dbReference type="EMBL" id="KB294746">
    <property type="protein sequence ID" value="ELU14142.1"/>
    <property type="molecule type" value="Genomic_DNA"/>
</dbReference>
<evidence type="ECO:0000313" key="3">
    <source>
        <dbReference type="EnsemblMetazoa" id="CapteP203496"/>
    </source>
</evidence>
<dbReference type="Proteomes" id="UP000014760">
    <property type="component" value="Unassembled WGS sequence"/>
</dbReference>
<dbReference type="EMBL" id="AMQN01004947">
    <property type="status" value="NOT_ANNOTATED_CDS"/>
    <property type="molecule type" value="Genomic_DNA"/>
</dbReference>
<sequence>MSGSQQNWLGSDDSDPSHQRENLVEVHDWLQGIPIPEANQKEEEATPGGSPGDSVRRTRRVRIVVDSDDEDDTQVYCMKASVVAAVPYSSVTWDNMAMGLRIALQTRTLYSCDGFLGDPKAKLLHEELQNLKKSGFFGVYMRRSDNREYACAKLTQPEVEHRHIDGLVLIVYKLSQYFSKQLLKPRVNVLYYPNGMPRRSYEGDKRVLTCVYCCTPGVPLNVLKGSSKQDDSLTDHYEYKFDRLLAFWCNDRATLDAIDEELFQIEILLTHQ</sequence>
<dbReference type="EnsemblMetazoa" id="CapteT203496">
    <property type="protein sequence ID" value="CapteP203496"/>
    <property type="gene ID" value="CapteG203496"/>
</dbReference>
<reference evidence="4" key="1">
    <citation type="submission" date="2012-12" db="EMBL/GenBank/DDBJ databases">
        <authorList>
            <person name="Hellsten U."/>
            <person name="Grimwood J."/>
            <person name="Chapman J.A."/>
            <person name="Shapiro H."/>
            <person name="Aerts A."/>
            <person name="Otillar R.P."/>
            <person name="Terry A.Y."/>
            <person name="Boore J.L."/>
            <person name="Simakov O."/>
            <person name="Marletaz F."/>
            <person name="Cho S.-J."/>
            <person name="Edsinger-Gonzales E."/>
            <person name="Havlak P."/>
            <person name="Kuo D.-H."/>
            <person name="Larsson T."/>
            <person name="Lv J."/>
            <person name="Arendt D."/>
            <person name="Savage R."/>
            <person name="Osoegawa K."/>
            <person name="de Jong P."/>
            <person name="Lindberg D.R."/>
            <person name="Seaver E.C."/>
            <person name="Weisblat D.A."/>
            <person name="Putnam N.H."/>
            <person name="Grigoriev I.V."/>
            <person name="Rokhsar D.S."/>
        </authorList>
    </citation>
    <scope>NUCLEOTIDE SEQUENCE</scope>
    <source>
        <strain evidence="4">I ESC-2004</strain>
    </source>
</reference>